<dbReference type="Gene3D" id="3.40.50.1970">
    <property type="match status" value="1"/>
</dbReference>
<accession>A0A3Q9J8A9</accession>
<dbReference type="GO" id="GO:0046872">
    <property type="term" value="F:metal ion binding"/>
    <property type="evidence" value="ECO:0007669"/>
    <property type="project" value="InterPro"/>
</dbReference>
<protein>
    <recommendedName>
        <fullName evidence="2">Alcohol dehydrogenase iron-type/glycerol dehydrogenase GldA domain-containing protein</fullName>
    </recommendedName>
</protein>
<dbReference type="InterPro" id="IPR001670">
    <property type="entry name" value="ADH_Fe/GldA"/>
</dbReference>
<evidence type="ECO:0000313" key="4">
    <source>
        <dbReference type="Proteomes" id="UP000274841"/>
    </source>
</evidence>
<dbReference type="Proteomes" id="UP000274841">
    <property type="component" value="Chromosome"/>
</dbReference>
<sequence length="396" mass="42601">MITDFSARVPTLWHGDGSASRTITRLTAGHDTLVIADTAVPSSHLAGYAARRIDVDAQRADVTTVREIARQIIRRPPRRVVAVGGGSILDASKIAALVLVSRRMFDYAIGHASRSALTVLPDAAPAVDLLAVPTTLGTSSETNCVAVLENDQGYRLIVGRALRPRHAVLDPRQLSSLPSAAVTEGALEAFLRVAGASTSPRRTDRARGDASVLGRALLAAASHDTVSTAGRSRLARLSAATQRTSALRGGDPFSARHWYLANEVAFRLGVRKMVATAAVCGAVWRRIGAGDSRWGDARSLERFWTEVAGVIDLPVDPATGIEALVERWRIPLPSRPAAHEMRHIALTTERAWGNRQPMLPGLVEGDFHDVLRESRWSSHAVGAGDRPSMFEPKEVK</sequence>
<dbReference type="RefSeq" id="WP_127012553.1">
    <property type="nucleotide sequence ID" value="NZ_CP031422.1"/>
</dbReference>
<feature type="domain" description="Alcohol dehydrogenase iron-type/glycerol dehydrogenase GldA" evidence="2">
    <location>
        <begin position="46"/>
        <end position="171"/>
    </location>
</feature>
<dbReference type="Pfam" id="PF00465">
    <property type="entry name" value="Fe-ADH"/>
    <property type="match status" value="1"/>
</dbReference>
<gene>
    <name evidence="3" type="ORF">CVS54_02904</name>
</gene>
<keyword evidence="1" id="KW-0560">Oxidoreductase</keyword>
<dbReference type="PANTHER" id="PTHR11496:SF83">
    <property type="entry name" value="HYDROXYACID-OXOACID TRANSHYDROGENASE, MITOCHONDRIAL"/>
    <property type="match status" value="1"/>
</dbReference>
<dbReference type="NCBIfam" id="NF041822">
    <property type="entry name" value="daptide_DH"/>
    <property type="match status" value="1"/>
</dbReference>
<dbReference type="SUPFAM" id="SSF56796">
    <property type="entry name" value="Dehydroquinate synthase-like"/>
    <property type="match status" value="1"/>
</dbReference>
<dbReference type="InterPro" id="IPR039697">
    <property type="entry name" value="Alcohol_dehydrogenase_Fe"/>
</dbReference>
<evidence type="ECO:0000259" key="2">
    <source>
        <dbReference type="Pfam" id="PF00465"/>
    </source>
</evidence>
<dbReference type="PANTHER" id="PTHR11496">
    <property type="entry name" value="ALCOHOL DEHYDROGENASE"/>
    <property type="match status" value="1"/>
</dbReference>
<proteinExistence type="predicted"/>
<organism evidence="3 4">
    <name type="scientific">Microbacterium oxydans</name>
    <dbReference type="NCBI Taxonomy" id="82380"/>
    <lineage>
        <taxon>Bacteria</taxon>
        <taxon>Bacillati</taxon>
        <taxon>Actinomycetota</taxon>
        <taxon>Actinomycetes</taxon>
        <taxon>Micrococcales</taxon>
        <taxon>Microbacteriaceae</taxon>
        <taxon>Microbacterium</taxon>
    </lineage>
</organism>
<dbReference type="EMBL" id="CP031422">
    <property type="protein sequence ID" value="AZS41547.1"/>
    <property type="molecule type" value="Genomic_DNA"/>
</dbReference>
<dbReference type="AlphaFoldDB" id="A0A3Q9J8A9"/>
<dbReference type="KEGG" id="moy:CVS54_02904"/>
<evidence type="ECO:0000256" key="1">
    <source>
        <dbReference type="ARBA" id="ARBA00023002"/>
    </source>
</evidence>
<reference evidence="3 4" key="1">
    <citation type="submission" date="2018-08" db="EMBL/GenBank/DDBJ databases">
        <title>Microbacterium oxydans strain HG3.</title>
        <authorList>
            <person name="ORTET P."/>
        </authorList>
    </citation>
    <scope>NUCLEOTIDE SEQUENCE [LARGE SCALE GENOMIC DNA]</scope>
    <source>
        <strain evidence="3 4">HG3</strain>
    </source>
</reference>
<dbReference type="GO" id="GO:0004022">
    <property type="term" value="F:alcohol dehydrogenase (NAD+) activity"/>
    <property type="evidence" value="ECO:0007669"/>
    <property type="project" value="TreeGrafter"/>
</dbReference>
<name>A0A3Q9J8A9_9MICO</name>
<evidence type="ECO:0000313" key="3">
    <source>
        <dbReference type="EMBL" id="AZS41547.1"/>
    </source>
</evidence>
<dbReference type="InterPro" id="IPR049692">
    <property type="entry name" value="Daptide_DH"/>
</dbReference>